<dbReference type="Proteomes" id="UP000606776">
    <property type="component" value="Unassembled WGS sequence"/>
</dbReference>
<evidence type="ECO:0000259" key="3">
    <source>
        <dbReference type="PROSITE" id="PS51371"/>
    </source>
</evidence>
<protein>
    <submittedName>
        <fullName evidence="4">CBS domain-containing protein</fullName>
    </submittedName>
</protein>
<name>A0ABR9VGB7_9CYAN</name>
<evidence type="ECO:0000256" key="1">
    <source>
        <dbReference type="ARBA" id="ARBA00023122"/>
    </source>
</evidence>
<organism evidence="4 5">
    <name type="scientific">Sphaerospermopsis aphanizomenoides LEGE 00250</name>
    <dbReference type="NCBI Taxonomy" id="2777972"/>
    <lineage>
        <taxon>Bacteria</taxon>
        <taxon>Bacillati</taxon>
        <taxon>Cyanobacteriota</taxon>
        <taxon>Cyanophyceae</taxon>
        <taxon>Nostocales</taxon>
        <taxon>Aphanizomenonaceae</taxon>
        <taxon>Sphaerospermopsis</taxon>
        <taxon>Sphaerospermopsis aphanizomenoides</taxon>
    </lineage>
</organism>
<evidence type="ECO:0000313" key="5">
    <source>
        <dbReference type="Proteomes" id="UP000606776"/>
    </source>
</evidence>
<gene>
    <name evidence="4" type="ORF">IQ227_16275</name>
</gene>
<evidence type="ECO:0000256" key="2">
    <source>
        <dbReference type="PROSITE-ProRule" id="PRU00703"/>
    </source>
</evidence>
<keyword evidence="1 2" id="KW-0129">CBS domain</keyword>
<feature type="domain" description="CBS" evidence="3">
    <location>
        <begin position="8"/>
        <end position="67"/>
    </location>
</feature>
<dbReference type="CDD" id="cd04623">
    <property type="entry name" value="CBS_pair_bac_euk"/>
    <property type="match status" value="1"/>
</dbReference>
<reference evidence="4 5" key="1">
    <citation type="submission" date="2020-10" db="EMBL/GenBank/DDBJ databases">
        <authorList>
            <person name="Castelo-Branco R."/>
            <person name="Eusebio N."/>
            <person name="Adriana R."/>
            <person name="Vieira A."/>
            <person name="Brugerolle De Fraissinette N."/>
            <person name="Rezende De Castro R."/>
            <person name="Schneider M.P."/>
            <person name="Vasconcelos V."/>
            <person name="Leao P.N."/>
        </authorList>
    </citation>
    <scope>NUCLEOTIDE SEQUENCE [LARGE SCALE GENOMIC DNA]</scope>
    <source>
        <strain evidence="4 5">LEGE 00250</strain>
    </source>
</reference>
<dbReference type="SUPFAM" id="SSF54631">
    <property type="entry name" value="CBS-domain pair"/>
    <property type="match status" value="1"/>
</dbReference>
<accession>A0ABR9VGB7</accession>
<dbReference type="InterPro" id="IPR000644">
    <property type="entry name" value="CBS_dom"/>
</dbReference>
<evidence type="ECO:0000313" key="4">
    <source>
        <dbReference type="EMBL" id="MBE9237536.1"/>
    </source>
</evidence>
<keyword evidence="5" id="KW-1185">Reference proteome</keyword>
<comment type="caution">
    <text evidence="4">The sequence shown here is derived from an EMBL/GenBank/DDBJ whole genome shotgun (WGS) entry which is preliminary data.</text>
</comment>
<dbReference type="SMART" id="SM00116">
    <property type="entry name" value="CBS"/>
    <property type="match status" value="2"/>
</dbReference>
<dbReference type="PANTHER" id="PTHR43080:SF2">
    <property type="entry name" value="CBS DOMAIN-CONTAINING PROTEIN"/>
    <property type="match status" value="1"/>
</dbReference>
<feature type="domain" description="CBS" evidence="3">
    <location>
        <begin position="76"/>
        <end position="132"/>
    </location>
</feature>
<dbReference type="PROSITE" id="PS51371">
    <property type="entry name" value="CBS"/>
    <property type="match status" value="2"/>
</dbReference>
<dbReference type="RefSeq" id="WP_193943357.1">
    <property type="nucleotide sequence ID" value="NZ_JADEWB010000101.1"/>
</dbReference>
<dbReference type="Pfam" id="PF00571">
    <property type="entry name" value="CBS"/>
    <property type="match status" value="2"/>
</dbReference>
<dbReference type="Gene3D" id="3.10.580.10">
    <property type="entry name" value="CBS-domain"/>
    <property type="match status" value="1"/>
</dbReference>
<dbReference type="InterPro" id="IPR051257">
    <property type="entry name" value="Diverse_CBS-Domain"/>
</dbReference>
<sequence length="143" mass="15521">MLIAHVLRDKGAAVHTLSAEASLHHAAQELNTRKVGALVVIDLEGELVGVVSERDIVREVAKRGADAMQETVGAVMTRKVITARMDETIDECLERMTDRRIRHLPVIDAGKLVGIISIGDLVKHRIAAVEAEAAAMQAYITTH</sequence>
<dbReference type="InterPro" id="IPR044725">
    <property type="entry name" value="CBSX3_CBS_dom"/>
</dbReference>
<dbReference type="InterPro" id="IPR046342">
    <property type="entry name" value="CBS_dom_sf"/>
</dbReference>
<dbReference type="PANTHER" id="PTHR43080">
    <property type="entry name" value="CBS DOMAIN-CONTAINING PROTEIN CBSX3, MITOCHONDRIAL"/>
    <property type="match status" value="1"/>
</dbReference>
<dbReference type="EMBL" id="JADEWB010000101">
    <property type="protein sequence ID" value="MBE9237536.1"/>
    <property type="molecule type" value="Genomic_DNA"/>
</dbReference>
<proteinExistence type="predicted"/>